<dbReference type="CDD" id="cd06184">
    <property type="entry name" value="flavohem_like_fad_nad_binding"/>
    <property type="match status" value="1"/>
</dbReference>
<evidence type="ECO:0000313" key="6">
    <source>
        <dbReference type="EMBL" id="MBB5788544.1"/>
    </source>
</evidence>
<dbReference type="InterPro" id="IPR052353">
    <property type="entry name" value="Benzoxazolinone_Detox_Enz"/>
</dbReference>
<dbReference type="InterPro" id="IPR005302">
    <property type="entry name" value="MoCF_Sase_C"/>
</dbReference>
<dbReference type="InterPro" id="IPR005163">
    <property type="entry name" value="Tri_helical_YiiM-like"/>
</dbReference>
<sequence length="583" mass="62371">MTRSAGATLLSVNVGLPRRVAWNGTTVFTGIFKVPVPGPRKVRRLNIDGDGQGDLGGHGGEQRAVLVYQRDSYDHWARHFGRDDLTPGSFGENFTVDGLADDEVCIGDRYRIGTAEFEVTQPRVTCFRVGMRLGEPQLPALLVGHRRPGFYLRVITEGEVGAGDPIVRTRTGRHRLTVAATDALLYLPGRDADTLRKAVDIPALSPGWQQSFRDLLTGDLSTATTLGPTIGTEPAWDGFRAMTVARVVRETPTVSSFHLRADGDGAEPALPGQYLTLRLRDRAEDAATIRSYSISAQPSAGTYRITVRRDERGRGSRFLHDNVRAGSSVDVAAPRGEFVLRQSGEPVVLASAGVGATPLMAMLHELADGGSTGPVWWVHVARGPEDHLFAAEAGDLLDRLPGARRVTFYTRSTAVPATGTTLHGRPDGERLALLGLPATARAYLCGPGSFVADLTTTLVRLGLAPDRIHSELFGALAPINPGVVDRPVEAPHQPAEPGTGPAVTFARSGLTTRWRDGDRSLLDLAEACAIPTRWSCRTGVCHTCATPVISGTPTYGPEPLEPPPPGQVLLCCAQPVDDLVVDA</sequence>
<dbReference type="InterPro" id="IPR017927">
    <property type="entry name" value="FAD-bd_FR_type"/>
</dbReference>
<keyword evidence="2" id="KW-0411">Iron-sulfur</keyword>
<dbReference type="GO" id="GO:0051537">
    <property type="term" value="F:2 iron, 2 sulfur cluster binding"/>
    <property type="evidence" value="ECO:0007669"/>
    <property type="project" value="UniProtKB-KW"/>
</dbReference>
<dbReference type="InterPro" id="IPR012675">
    <property type="entry name" value="Beta-grasp_dom_sf"/>
</dbReference>
<gene>
    <name evidence="6" type="ORF">HD601_003119</name>
</gene>
<dbReference type="GO" id="GO:0030151">
    <property type="term" value="F:molybdenum ion binding"/>
    <property type="evidence" value="ECO:0007669"/>
    <property type="project" value="InterPro"/>
</dbReference>
<dbReference type="SUPFAM" id="SSF54292">
    <property type="entry name" value="2Fe-2S ferredoxin-like"/>
    <property type="match status" value="1"/>
</dbReference>
<dbReference type="EMBL" id="JACHMM010000001">
    <property type="protein sequence ID" value="MBB5788544.1"/>
    <property type="molecule type" value="Genomic_DNA"/>
</dbReference>
<dbReference type="Pfam" id="PF00970">
    <property type="entry name" value="FAD_binding_6"/>
    <property type="match status" value="1"/>
</dbReference>
<dbReference type="InterPro" id="IPR039261">
    <property type="entry name" value="FNR_nucleotide-bd"/>
</dbReference>
<organism evidence="6 7">
    <name type="scientific">Jiangella mangrovi</name>
    <dbReference type="NCBI Taxonomy" id="1524084"/>
    <lineage>
        <taxon>Bacteria</taxon>
        <taxon>Bacillati</taxon>
        <taxon>Actinomycetota</taxon>
        <taxon>Actinomycetes</taxon>
        <taxon>Jiangellales</taxon>
        <taxon>Jiangellaceae</taxon>
        <taxon>Jiangella</taxon>
    </lineage>
</organism>
<dbReference type="Pfam" id="PF03475">
    <property type="entry name" value="YiiM_3-alpha"/>
    <property type="match status" value="1"/>
</dbReference>
<dbReference type="Gene3D" id="3.10.20.30">
    <property type="match status" value="1"/>
</dbReference>
<dbReference type="PANTHER" id="PTHR30212:SF2">
    <property type="entry name" value="PROTEIN YIIM"/>
    <property type="match status" value="1"/>
</dbReference>
<dbReference type="Gene3D" id="3.40.50.80">
    <property type="entry name" value="Nucleotide-binding domain of ferredoxin-NADP reductase (FNR) module"/>
    <property type="match status" value="1"/>
</dbReference>
<evidence type="ECO:0000259" key="5">
    <source>
        <dbReference type="PROSITE" id="PS51384"/>
    </source>
</evidence>
<dbReference type="InterPro" id="IPR011037">
    <property type="entry name" value="Pyrv_Knase-like_insert_dom_sf"/>
</dbReference>
<reference evidence="6 7" key="1">
    <citation type="submission" date="2020-08" db="EMBL/GenBank/DDBJ databases">
        <title>Sequencing the genomes of 1000 actinobacteria strains.</title>
        <authorList>
            <person name="Klenk H.-P."/>
        </authorList>
    </citation>
    <scope>NUCLEOTIDE SEQUENCE [LARGE SCALE GENOMIC DNA]</scope>
    <source>
        <strain evidence="6 7">DSM 102122</strain>
    </source>
</reference>
<proteinExistence type="predicted"/>
<dbReference type="SUPFAM" id="SSF52343">
    <property type="entry name" value="Ferredoxin reductase-like, C-terminal NADP-linked domain"/>
    <property type="match status" value="1"/>
</dbReference>
<keyword evidence="1" id="KW-0408">Iron</keyword>
<evidence type="ECO:0000313" key="7">
    <source>
        <dbReference type="Proteomes" id="UP000542813"/>
    </source>
</evidence>
<evidence type="ECO:0000256" key="2">
    <source>
        <dbReference type="ARBA" id="ARBA00023014"/>
    </source>
</evidence>
<keyword evidence="7" id="KW-1185">Reference proteome</keyword>
<evidence type="ECO:0000256" key="1">
    <source>
        <dbReference type="ARBA" id="ARBA00022714"/>
    </source>
</evidence>
<keyword evidence="1" id="KW-0479">Metal-binding</keyword>
<dbReference type="Pfam" id="PF03473">
    <property type="entry name" value="MOSC"/>
    <property type="match status" value="1"/>
</dbReference>
<dbReference type="GO" id="GO:0030170">
    <property type="term" value="F:pyridoxal phosphate binding"/>
    <property type="evidence" value="ECO:0007669"/>
    <property type="project" value="InterPro"/>
</dbReference>
<evidence type="ECO:0000259" key="3">
    <source>
        <dbReference type="PROSITE" id="PS51085"/>
    </source>
</evidence>
<dbReference type="PROSITE" id="PS51384">
    <property type="entry name" value="FAD_FR"/>
    <property type="match status" value="1"/>
</dbReference>
<dbReference type="InterPro" id="IPR001041">
    <property type="entry name" value="2Fe-2S_ferredoxin-type"/>
</dbReference>
<dbReference type="Gene3D" id="2.40.30.10">
    <property type="entry name" value="Translation factors"/>
    <property type="match status" value="1"/>
</dbReference>
<dbReference type="InterPro" id="IPR001433">
    <property type="entry name" value="OxRdtase_FAD/NAD-bd"/>
</dbReference>
<dbReference type="Gene3D" id="2.40.33.20">
    <property type="entry name" value="PK beta-barrel domain-like"/>
    <property type="match status" value="1"/>
</dbReference>
<dbReference type="RefSeq" id="WP_184823279.1">
    <property type="nucleotide sequence ID" value="NZ_JACHMM010000001.1"/>
</dbReference>
<feature type="domain" description="FAD-binding FR-type" evidence="5">
    <location>
        <begin position="237"/>
        <end position="341"/>
    </location>
</feature>
<accession>A0A7W9GRQ9</accession>
<dbReference type="InterPro" id="IPR017938">
    <property type="entry name" value="Riboflavin_synthase-like_b-brl"/>
</dbReference>
<dbReference type="PRINTS" id="PR00409">
    <property type="entry name" value="PHDIOXRDTASE"/>
</dbReference>
<evidence type="ECO:0000259" key="4">
    <source>
        <dbReference type="PROSITE" id="PS51340"/>
    </source>
</evidence>
<dbReference type="GO" id="GO:0016491">
    <property type="term" value="F:oxidoreductase activity"/>
    <property type="evidence" value="ECO:0007669"/>
    <property type="project" value="InterPro"/>
</dbReference>
<dbReference type="SUPFAM" id="SSF63380">
    <property type="entry name" value="Riboflavin synthase domain-like"/>
    <property type="match status" value="1"/>
</dbReference>
<dbReference type="SUPFAM" id="SSF50800">
    <property type="entry name" value="PK beta-barrel domain-like"/>
    <property type="match status" value="1"/>
</dbReference>
<dbReference type="CDD" id="cd00207">
    <property type="entry name" value="fer2"/>
    <property type="match status" value="1"/>
</dbReference>
<dbReference type="Pfam" id="PF00175">
    <property type="entry name" value="NAD_binding_1"/>
    <property type="match status" value="1"/>
</dbReference>
<feature type="domain" description="2Fe-2S ferredoxin-type" evidence="3">
    <location>
        <begin position="501"/>
        <end position="583"/>
    </location>
</feature>
<dbReference type="InterPro" id="IPR036010">
    <property type="entry name" value="2Fe-2S_ferredoxin-like_sf"/>
</dbReference>
<protein>
    <submittedName>
        <fullName evidence="6">Ferredoxin-NADP reductase/MOSC domain-containing protein YiiM</fullName>
    </submittedName>
</protein>
<dbReference type="Proteomes" id="UP000542813">
    <property type="component" value="Unassembled WGS sequence"/>
</dbReference>
<dbReference type="PANTHER" id="PTHR30212">
    <property type="entry name" value="PROTEIN YIIM"/>
    <property type="match status" value="1"/>
</dbReference>
<dbReference type="InterPro" id="IPR008333">
    <property type="entry name" value="Cbr1-like_FAD-bd_dom"/>
</dbReference>
<feature type="domain" description="MOSC" evidence="4">
    <location>
        <begin position="34"/>
        <end position="169"/>
    </location>
</feature>
<dbReference type="Pfam" id="PF00111">
    <property type="entry name" value="Fer2"/>
    <property type="match status" value="1"/>
</dbReference>
<comment type="caution">
    <text evidence="6">The sequence shown here is derived from an EMBL/GenBank/DDBJ whole genome shotgun (WGS) entry which is preliminary data.</text>
</comment>
<keyword evidence="1" id="KW-0001">2Fe-2S</keyword>
<name>A0A7W9GRQ9_9ACTN</name>
<dbReference type="PROSITE" id="PS51085">
    <property type="entry name" value="2FE2S_FER_2"/>
    <property type="match status" value="1"/>
</dbReference>
<dbReference type="PROSITE" id="PS51340">
    <property type="entry name" value="MOSC"/>
    <property type="match status" value="1"/>
</dbReference>
<dbReference type="AlphaFoldDB" id="A0A7W9GRQ9"/>